<reference evidence="10 11" key="1">
    <citation type="submission" date="2019-06" db="EMBL/GenBank/DDBJ databases">
        <title>Echinicola alkalisoli sp. nov. isolated from saline soil.</title>
        <authorList>
            <person name="Sun J.-Q."/>
            <person name="Xu L."/>
        </authorList>
    </citation>
    <scope>NUCLEOTIDE SEQUENCE [LARGE SCALE GENOMIC DNA]</scope>
    <source>
        <strain evidence="10 11">LN3S3</strain>
    </source>
</reference>
<keyword evidence="11" id="KW-1185">Reference proteome</keyword>
<dbReference type="NCBIfam" id="TIGR01768">
    <property type="entry name" value="GGGP-family"/>
    <property type="match status" value="1"/>
</dbReference>
<feature type="binding site" evidence="9">
    <location>
        <position position="37"/>
    </location>
    <ligand>
        <name>Mg(2+)</name>
        <dbReference type="ChEBI" id="CHEBI:18420"/>
    </ligand>
</feature>
<sequence length="268" mass="28389">MFCPSKQVMPRKSKSIIAAALSGLHKNGVKGVALLIDPEKCGEEEALERLVRLAVTQKVDFIFLGGSLIDENNLDALIQKIRIYAQKIPVVLFPGNVIQVSSKADGILFLSLISGRNPELLIGQQVTAAPLLEKSSLEVLPTGYMLVNDGQITSASYISQTIPLPNDKPALAVATALAGQFMGMQYFFLDAGSGAKAPVHKSVISAVSKKIDAPLIVGGGIDTVEKARNAWEAGADLIVLGNGTEKNPGLLAEVTDLAKVYNLSLNVN</sequence>
<feature type="binding site" evidence="9">
    <location>
        <begin position="188"/>
        <end position="194"/>
    </location>
    <ligand>
        <name>sn-glycerol 1-phosphate</name>
        <dbReference type="ChEBI" id="CHEBI:57685"/>
    </ligand>
</feature>
<dbReference type="KEGG" id="echi:FKX85_04335"/>
<feature type="binding site" evidence="9">
    <location>
        <begin position="241"/>
        <end position="242"/>
    </location>
    <ligand>
        <name>sn-glycerol 1-phosphate</name>
        <dbReference type="ChEBI" id="CHEBI:57685"/>
    </ligand>
</feature>
<dbReference type="GO" id="GO:0005737">
    <property type="term" value="C:cytoplasm"/>
    <property type="evidence" value="ECO:0007669"/>
    <property type="project" value="InterPro"/>
</dbReference>
<organism evidence="10 11">
    <name type="scientific">Echinicola soli</name>
    <dbReference type="NCBI Taxonomy" id="2591634"/>
    <lineage>
        <taxon>Bacteria</taxon>
        <taxon>Pseudomonadati</taxon>
        <taxon>Bacteroidota</taxon>
        <taxon>Cytophagia</taxon>
        <taxon>Cytophagales</taxon>
        <taxon>Cyclobacteriaceae</taxon>
        <taxon>Echinicola</taxon>
    </lineage>
</organism>
<keyword evidence="3 9" id="KW-0479">Metal-binding</keyword>
<dbReference type="CDD" id="cd02812">
    <property type="entry name" value="PcrB_like"/>
    <property type="match status" value="1"/>
</dbReference>
<comment type="function">
    <text evidence="9">Prenyltransferase that catalyzes the transfer of the geranylgeranyl moiety of geranylgeranyl diphosphate (GGPP) to the C3 hydroxyl of sn-glycerol-1-phosphate (G1P).</text>
</comment>
<comment type="caution">
    <text evidence="9">Lacks conserved residue(s) required for the propagation of feature annotation.</text>
</comment>
<dbReference type="SUPFAM" id="SSF51395">
    <property type="entry name" value="FMN-linked oxidoreductases"/>
    <property type="match status" value="1"/>
</dbReference>
<feature type="binding site" evidence="9">
    <location>
        <begin position="219"/>
        <end position="220"/>
    </location>
    <ligand>
        <name>sn-glycerol 1-phosphate</name>
        <dbReference type="ChEBI" id="CHEBI:57685"/>
    </ligand>
</feature>
<keyword evidence="2 9" id="KW-0808">Transferase</keyword>
<dbReference type="PANTHER" id="PTHR40029">
    <property type="match status" value="1"/>
</dbReference>
<evidence type="ECO:0000256" key="7">
    <source>
        <dbReference type="ARBA" id="ARBA00023264"/>
    </source>
</evidence>
<keyword evidence="1 9" id="KW-0444">Lipid biosynthesis</keyword>
<proteinExistence type="inferred from homology"/>
<evidence type="ECO:0000256" key="2">
    <source>
        <dbReference type="ARBA" id="ARBA00022679"/>
    </source>
</evidence>
<dbReference type="Gene3D" id="3.20.20.390">
    <property type="entry name" value="FMN-linked oxidoreductases"/>
    <property type="match status" value="1"/>
</dbReference>
<keyword evidence="6 9" id="KW-0594">Phospholipid biosynthesis</keyword>
<dbReference type="GO" id="GO:0047294">
    <property type="term" value="F:phosphoglycerol geranylgeranyltransferase activity"/>
    <property type="evidence" value="ECO:0007669"/>
    <property type="project" value="UniProtKB-UniRule"/>
</dbReference>
<evidence type="ECO:0000256" key="8">
    <source>
        <dbReference type="ARBA" id="ARBA00047288"/>
    </source>
</evidence>
<dbReference type="InterPro" id="IPR008205">
    <property type="entry name" value="GGGP_HepGP_synthase"/>
</dbReference>
<comment type="cofactor">
    <cofactor evidence="9">
        <name>Mg(2+)</name>
        <dbReference type="ChEBI" id="CHEBI:18420"/>
    </cofactor>
</comment>
<dbReference type="GO" id="GO:0046474">
    <property type="term" value="P:glycerophospholipid biosynthetic process"/>
    <property type="evidence" value="ECO:0007669"/>
    <property type="project" value="UniProtKB-UniRule"/>
</dbReference>
<evidence type="ECO:0000256" key="1">
    <source>
        <dbReference type="ARBA" id="ARBA00022516"/>
    </source>
</evidence>
<dbReference type="AlphaFoldDB" id="A0A514CER6"/>
<protein>
    <recommendedName>
        <fullName evidence="9">Geranylgeranylglyceryl phosphate synthase</fullName>
        <shortName evidence="9">GGGP synthase</shortName>
        <shortName evidence="9">GGGPS</shortName>
        <ecNumber evidence="9">2.5.1.41</ecNumber>
    </recommendedName>
    <alternativeName>
        <fullName evidence="9">(S)-3-O-geranylgeranylglyceryl phosphate synthase</fullName>
    </alternativeName>
    <alternativeName>
        <fullName evidence="9">Phosphoglycerol geranylgeranyltransferase</fullName>
    </alternativeName>
</protein>
<dbReference type="NCBIfam" id="TIGR01769">
    <property type="entry name" value="GGGP"/>
    <property type="match status" value="1"/>
</dbReference>
<keyword evidence="4 9" id="KW-0460">Magnesium</keyword>
<evidence type="ECO:0000256" key="6">
    <source>
        <dbReference type="ARBA" id="ARBA00023209"/>
    </source>
</evidence>
<dbReference type="GO" id="GO:0120536">
    <property type="term" value="F:heptaprenylglyceryl phosphate synthase activity"/>
    <property type="evidence" value="ECO:0007669"/>
    <property type="project" value="UniProtKB-ARBA"/>
</dbReference>
<accession>A0A514CER6</accession>
<gene>
    <name evidence="10" type="ORF">FKX85_04335</name>
</gene>
<dbReference type="InterPro" id="IPR010946">
    <property type="entry name" value="GGGP_synth"/>
</dbReference>
<comment type="catalytic activity">
    <reaction evidence="8 9">
        <text>sn-glycerol 1-phosphate + (2E,6E,10E)-geranylgeranyl diphosphate = sn-3-O-(geranylgeranyl)glycerol 1-phosphate + diphosphate</text>
        <dbReference type="Rhea" id="RHEA:23404"/>
        <dbReference type="ChEBI" id="CHEBI:33019"/>
        <dbReference type="ChEBI" id="CHEBI:57677"/>
        <dbReference type="ChEBI" id="CHEBI:57685"/>
        <dbReference type="ChEBI" id="CHEBI:58756"/>
        <dbReference type="EC" id="2.5.1.41"/>
    </reaction>
</comment>
<feature type="binding site" evidence="9">
    <location>
        <position position="67"/>
    </location>
    <ligand>
        <name>Mg(2+)</name>
        <dbReference type="ChEBI" id="CHEBI:18420"/>
    </ligand>
</feature>
<dbReference type="GO" id="GO:0000287">
    <property type="term" value="F:magnesium ion binding"/>
    <property type="evidence" value="ECO:0007669"/>
    <property type="project" value="UniProtKB-UniRule"/>
</dbReference>
<dbReference type="Pfam" id="PF01884">
    <property type="entry name" value="PcrB"/>
    <property type="match status" value="1"/>
</dbReference>
<evidence type="ECO:0000313" key="11">
    <source>
        <dbReference type="Proteomes" id="UP000316614"/>
    </source>
</evidence>
<comment type="similarity">
    <text evidence="9">Belongs to the GGGP/HepGP synthase family. Group II subfamily.</text>
</comment>
<keyword evidence="5 9" id="KW-0443">Lipid metabolism</keyword>
<evidence type="ECO:0000256" key="5">
    <source>
        <dbReference type="ARBA" id="ARBA00023098"/>
    </source>
</evidence>
<dbReference type="EMBL" id="CP041253">
    <property type="protein sequence ID" value="QDH78308.1"/>
    <property type="molecule type" value="Genomic_DNA"/>
</dbReference>
<evidence type="ECO:0000256" key="4">
    <source>
        <dbReference type="ARBA" id="ARBA00022842"/>
    </source>
</evidence>
<dbReference type="NCBIfam" id="NF003198">
    <property type="entry name" value="PRK04169.1-2"/>
    <property type="match status" value="1"/>
</dbReference>
<evidence type="ECO:0000313" key="10">
    <source>
        <dbReference type="EMBL" id="QDH78308.1"/>
    </source>
</evidence>
<dbReference type="InterPro" id="IPR038597">
    <property type="entry name" value="GGGP/HepGP_synthase_sf"/>
</dbReference>
<evidence type="ECO:0000256" key="3">
    <source>
        <dbReference type="ARBA" id="ARBA00022723"/>
    </source>
</evidence>
<dbReference type="HAMAP" id="MF_00112">
    <property type="entry name" value="GGGP_HepGP_synthase"/>
    <property type="match status" value="1"/>
</dbReference>
<dbReference type="PANTHER" id="PTHR40029:SF2">
    <property type="entry name" value="HEPTAPRENYLGLYCERYL PHOSPHATE SYNTHASE"/>
    <property type="match status" value="1"/>
</dbReference>
<dbReference type="InterPro" id="IPR039074">
    <property type="entry name" value="GGGP/HepGP_synthase_I"/>
</dbReference>
<keyword evidence="7 9" id="KW-1208">Phospholipid metabolism</keyword>
<name>A0A514CER6_9BACT</name>
<dbReference type="Proteomes" id="UP000316614">
    <property type="component" value="Chromosome"/>
</dbReference>
<dbReference type="EC" id="2.5.1.41" evidence="9"/>
<evidence type="ECO:0000256" key="9">
    <source>
        <dbReference type="HAMAP-Rule" id="MF_00112"/>
    </source>
</evidence>
<dbReference type="OrthoDB" id="9807235at2"/>